<evidence type="ECO:0000313" key="2">
    <source>
        <dbReference type="Proteomes" id="UP000696485"/>
    </source>
</evidence>
<evidence type="ECO:0008006" key="3">
    <source>
        <dbReference type="Google" id="ProtNLM"/>
    </source>
</evidence>
<protein>
    <recommendedName>
        <fullName evidence="3">F-box domain-containing protein</fullName>
    </recommendedName>
</protein>
<dbReference type="InterPro" id="IPR032675">
    <property type="entry name" value="LRR_dom_sf"/>
</dbReference>
<dbReference type="EMBL" id="JAAAUY010000205">
    <property type="protein sequence ID" value="KAF9333389.1"/>
    <property type="molecule type" value="Genomic_DNA"/>
</dbReference>
<organism evidence="1 2">
    <name type="scientific">Podila minutissima</name>
    <dbReference type="NCBI Taxonomy" id="64525"/>
    <lineage>
        <taxon>Eukaryota</taxon>
        <taxon>Fungi</taxon>
        <taxon>Fungi incertae sedis</taxon>
        <taxon>Mucoromycota</taxon>
        <taxon>Mortierellomycotina</taxon>
        <taxon>Mortierellomycetes</taxon>
        <taxon>Mortierellales</taxon>
        <taxon>Mortierellaceae</taxon>
        <taxon>Podila</taxon>
    </lineage>
</organism>
<name>A0A9P5SRK5_9FUNG</name>
<sequence>MSAPVSIFDITLIVDSICQSLILHDIQTCRQVNKHWSSMFKPHLWCHPKLTATTNLTDDKVATLLAHKRWIRSMTIAAMHIEKISALGFTHFQELILYDQNFEYSYEGAPVSLSAIVSLLDNNPDLRSLEIDLNRYHYEVRGQPRELSIALMLAIARHPSLTRLVWHVVEGHANSDFARCLLYVCQQRPIQELFVIQKAHIQPYCTICDGNCSQADYYCGSFSYSDEGFLERLPELRALKQKLENVSMEQLLSERPLAFRKLWLPFEFEGCYLPMLKNCPDLQEVSVDLAGDEGDEVLEALAGCPTLRGLDLVCGRYDMDYAREVQRFTQLQNVRIPQMAKEMLQGVFDSLRRSSHETLEVLGLNISVSPEDVVHVIQSFPNLKEIDLTTVRIYIQDNCRFPSGCYVPDAEDCTVDDCIVRHWDESQMYRPDETMSEWWDHWTKAKRFMHAMSSVYVQQRHKHVLQPMFMRFMYPIKAYMSQVEAFAYAEGTGVWTNSMGRVLTVADAKRMVDAQHEEVERRNEQQREWQRERRSIRYGADSVWEESQRYQFNEYDEAEADEPAREYVIAKSRNRHYSLRSKQPSPFRRPFKK</sequence>
<dbReference type="AlphaFoldDB" id="A0A9P5SRK5"/>
<evidence type="ECO:0000313" key="1">
    <source>
        <dbReference type="EMBL" id="KAF9333389.1"/>
    </source>
</evidence>
<comment type="caution">
    <text evidence="1">The sequence shown here is derived from an EMBL/GenBank/DDBJ whole genome shotgun (WGS) entry which is preliminary data.</text>
</comment>
<reference evidence="1" key="1">
    <citation type="journal article" date="2020" name="Fungal Divers.">
        <title>Resolving the Mortierellaceae phylogeny through synthesis of multi-gene phylogenetics and phylogenomics.</title>
        <authorList>
            <person name="Vandepol N."/>
            <person name="Liber J."/>
            <person name="Desiro A."/>
            <person name="Na H."/>
            <person name="Kennedy M."/>
            <person name="Barry K."/>
            <person name="Grigoriev I.V."/>
            <person name="Miller A.N."/>
            <person name="O'Donnell K."/>
            <person name="Stajich J.E."/>
            <person name="Bonito G."/>
        </authorList>
    </citation>
    <scope>NUCLEOTIDE SEQUENCE</scope>
    <source>
        <strain evidence="1">NVP1</strain>
    </source>
</reference>
<keyword evidence="2" id="KW-1185">Reference proteome</keyword>
<dbReference type="Gene3D" id="3.80.10.10">
    <property type="entry name" value="Ribonuclease Inhibitor"/>
    <property type="match status" value="2"/>
</dbReference>
<accession>A0A9P5SRK5</accession>
<proteinExistence type="predicted"/>
<dbReference type="SUPFAM" id="SSF52047">
    <property type="entry name" value="RNI-like"/>
    <property type="match status" value="1"/>
</dbReference>
<dbReference type="Proteomes" id="UP000696485">
    <property type="component" value="Unassembled WGS sequence"/>
</dbReference>
<gene>
    <name evidence="1" type="ORF">BG006_003694</name>
</gene>